<proteinExistence type="predicted"/>
<organism evidence="1 2">
    <name type="scientific">Rhododendron molle</name>
    <name type="common">Chinese azalea</name>
    <name type="synonym">Azalea mollis</name>
    <dbReference type="NCBI Taxonomy" id="49168"/>
    <lineage>
        <taxon>Eukaryota</taxon>
        <taxon>Viridiplantae</taxon>
        <taxon>Streptophyta</taxon>
        <taxon>Embryophyta</taxon>
        <taxon>Tracheophyta</taxon>
        <taxon>Spermatophyta</taxon>
        <taxon>Magnoliopsida</taxon>
        <taxon>eudicotyledons</taxon>
        <taxon>Gunneridae</taxon>
        <taxon>Pentapetalae</taxon>
        <taxon>asterids</taxon>
        <taxon>Ericales</taxon>
        <taxon>Ericaceae</taxon>
        <taxon>Ericoideae</taxon>
        <taxon>Rhodoreae</taxon>
        <taxon>Rhododendron</taxon>
    </lineage>
</organism>
<gene>
    <name evidence="1" type="ORF">RHMOL_Rhmol07G0293800</name>
</gene>
<reference evidence="1" key="1">
    <citation type="submission" date="2022-02" db="EMBL/GenBank/DDBJ databases">
        <title>Plant Genome Project.</title>
        <authorList>
            <person name="Zhang R.-G."/>
        </authorList>
    </citation>
    <scope>NUCLEOTIDE SEQUENCE</scope>
    <source>
        <strain evidence="1">AT1</strain>
    </source>
</reference>
<dbReference type="EMBL" id="CM046394">
    <property type="protein sequence ID" value="KAI8548692.1"/>
    <property type="molecule type" value="Genomic_DNA"/>
</dbReference>
<name>A0ACC0N5T2_RHOML</name>
<protein>
    <submittedName>
        <fullName evidence="1">Uncharacterized protein</fullName>
    </submittedName>
</protein>
<comment type="caution">
    <text evidence="1">The sequence shown here is derived from an EMBL/GenBank/DDBJ whole genome shotgun (WGS) entry which is preliminary data.</text>
</comment>
<sequence length="117" mass="12246">MASSCLQMLPPTASWKIKGQGEDWRSKRKKRGGGRARGITINEPSAGPNAVTAEPGAGSSGKGNEKTGGGRGQGRDGCRGGGRARGRGGKAIISNRPLLAMWDYSNFNIPSRNQCMS</sequence>
<dbReference type="Proteomes" id="UP001062846">
    <property type="component" value="Chromosome 7"/>
</dbReference>
<accession>A0ACC0N5T2</accession>
<evidence type="ECO:0000313" key="1">
    <source>
        <dbReference type="EMBL" id="KAI8548692.1"/>
    </source>
</evidence>
<keyword evidence="2" id="KW-1185">Reference proteome</keyword>
<evidence type="ECO:0000313" key="2">
    <source>
        <dbReference type="Proteomes" id="UP001062846"/>
    </source>
</evidence>